<dbReference type="STRING" id="398673.A0A2P4ZRY2"/>
<evidence type="ECO:0000313" key="2">
    <source>
        <dbReference type="EMBL" id="PON27028.1"/>
    </source>
</evidence>
<name>A0A2P4ZRY2_9HYPO</name>
<keyword evidence="3" id="KW-1185">Reference proteome</keyword>
<evidence type="ECO:0000256" key="1">
    <source>
        <dbReference type="SAM" id="SignalP"/>
    </source>
</evidence>
<evidence type="ECO:0000313" key="3">
    <source>
        <dbReference type="Proteomes" id="UP000054821"/>
    </source>
</evidence>
<dbReference type="RefSeq" id="XP_024405907.1">
    <property type="nucleotide sequence ID" value="XM_024549322.1"/>
</dbReference>
<feature type="signal peptide" evidence="1">
    <location>
        <begin position="1"/>
        <end position="21"/>
    </location>
</feature>
<keyword evidence="1" id="KW-0732">Signal</keyword>
<organism evidence="2 3">
    <name type="scientific">Trichoderma gamsii</name>
    <dbReference type="NCBI Taxonomy" id="398673"/>
    <lineage>
        <taxon>Eukaryota</taxon>
        <taxon>Fungi</taxon>
        <taxon>Dikarya</taxon>
        <taxon>Ascomycota</taxon>
        <taxon>Pezizomycotina</taxon>
        <taxon>Sordariomycetes</taxon>
        <taxon>Hypocreomycetidae</taxon>
        <taxon>Hypocreales</taxon>
        <taxon>Hypocreaceae</taxon>
        <taxon>Trichoderma</taxon>
    </lineage>
</organism>
<dbReference type="Proteomes" id="UP000054821">
    <property type="component" value="Unassembled WGS sequence"/>
</dbReference>
<comment type="caution">
    <text evidence="2">The sequence shown here is derived from an EMBL/GenBank/DDBJ whole genome shotgun (WGS) entry which is preliminary data.</text>
</comment>
<proteinExistence type="predicted"/>
<protein>
    <submittedName>
        <fullName evidence="2">Cystein rich protein</fullName>
    </submittedName>
</protein>
<feature type="chain" id="PRO_5015162133" evidence="1">
    <location>
        <begin position="22"/>
        <end position="348"/>
    </location>
</feature>
<accession>A0A2P4ZRY2</accession>
<dbReference type="GeneID" id="29980608"/>
<reference evidence="2 3" key="1">
    <citation type="journal article" date="2016" name="Genome Announc.">
        <title>Draft Whole-Genome Sequence of Trichoderma gamsii T6085, a Promising Biocontrol Agent of Fusarium Head Blight on Wheat.</title>
        <authorList>
            <person name="Baroncelli R."/>
            <person name="Zapparata A."/>
            <person name="Piaggeschi G."/>
            <person name="Sarrocco S."/>
            <person name="Vannacci G."/>
        </authorList>
    </citation>
    <scope>NUCLEOTIDE SEQUENCE [LARGE SCALE GENOMIC DNA]</scope>
    <source>
        <strain evidence="2 3">T6085</strain>
    </source>
</reference>
<sequence>MKPYFLSLLTVWLLALNYAHGSIRRDLRNIQVAQMDGEYKIDYNAKEIVFIDRESSFEDVLRCQKDSGKLLTYTEDKEFIACCARDQNLLGSADTAFDCCYPDQHLTGSHNTGYRCCLKGQIYDGTCHDPKPNCIEGKILVNGKCVCPSNMVETHDGHCRPLYSPVKCEPDVYEGRCYILRMDNGLLLGQDKNGFYSTSADSYAHSFGKFRFCKTMVCDGKSAINPDEEIYVLDMHGQYKNGENGAYWIDKGVRGDPLGTTSSSNNAGSFSITKWELGKHCMSGFKQGLVSKASLLGFVSPNSQACLPMALIEVPCDIHDPMNNCRWTKNPDRGADKLYAPFVSQFGN</sequence>
<gene>
    <name evidence="2" type="ORF">TGAM01_v203977</name>
</gene>
<dbReference type="AlphaFoldDB" id="A0A2P4ZRY2"/>
<dbReference type="EMBL" id="JPDN02000011">
    <property type="protein sequence ID" value="PON27028.1"/>
    <property type="molecule type" value="Genomic_DNA"/>
</dbReference>